<organism evidence="1 2">
    <name type="scientific">Danio rerio</name>
    <name type="common">Zebrafish</name>
    <name type="synonym">Brachydanio rerio</name>
    <dbReference type="NCBI Taxonomy" id="7955"/>
    <lineage>
        <taxon>Eukaryota</taxon>
        <taxon>Metazoa</taxon>
        <taxon>Chordata</taxon>
        <taxon>Craniata</taxon>
        <taxon>Vertebrata</taxon>
        <taxon>Euteleostomi</taxon>
        <taxon>Actinopterygii</taxon>
        <taxon>Neopterygii</taxon>
        <taxon>Teleostei</taxon>
        <taxon>Ostariophysi</taxon>
        <taxon>Cypriniformes</taxon>
        <taxon>Danionidae</taxon>
        <taxon>Danioninae</taxon>
        <taxon>Danio</taxon>
    </lineage>
</organism>
<reference evidence="2" key="1">
    <citation type="submission" date="2025-08" db="UniProtKB">
        <authorList>
            <consortium name="RefSeq"/>
        </authorList>
    </citation>
    <scope>IDENTIFICATION</scope>
    <source>
        <strain evidence="2">Tuebingen</strain>
        <tissue evidence="2">Fibroblasts and whole tissue</tissue>
    </source>
</reference>
<dbReference type="RefSeq" id="XP_073773402.1">
    <property type="nucleotide sequence ID" value="XM_073917301.1"/>
</dbReference>
<proteinExistence type="predicted"/>
<keyword evidence="1" id="KW-1185">Reference proteome</keyword>
<name>A0AC58GUJ1_DANRE</name>
<evidence type="ECO:0000313" key="2">
    <source>
        <dbReference type="RefSeq" id="XP_073773402.1"/>
    </source>
</evidence>
<dbReference type="Proteomes" id="UP000000437">
    <property type="component" value="Chromosome 12"/>
</dbReference>
<sequence>MSGILVWSLILALTALTVCKAQRRPFPSESHDKPGVLCLNGGSSLSSLSGRHLLCLCAEGFSGSRCETDTSVSCFDGIGQLYVGPVSKSASGRECLEWDSEKALEIGVYLKSLIVGGHKHCRNPDFSRRPWCFVKTPSGIMKEDCDIPRCSKDHGSDQDSLAVSQSGWRCGQAEGRSMKVVGGALSMLERHPWMAAIYSRKSRGRFFTCGGSLISPCWILTAAHCFPDGAQTLVHKLSVVLGKKAINETDVQSEQEFRVSELFIHEHFDNTDGNFNNDIALLKIRGPDGRCAKESSSVKTVCIPGPNVSLSDGTSCTVTGYGREHEGSWFYSQYLKEAQVKILSQDLCSSKEYYGNMITENMLCAGSPDWSSDACKGDSGGPLVCRVQDRVFLFGVVSWGEGCSRAFRPGVYAKVSNYYHWILEKSGLTSLS</sequence>
<evidence type="ECO:0000313" key="1">
    <source>
        <dbReference type="Proteomes" id="UP000000437"/>
    </source>
</evidence>
<accession>A0AC58GUJ1</accession>
<protein>
    <submittedName>
        <fullName evidence="2">Plasminogen activator, urokinase b isoform X1</fullName>
    </submittedName>
</protein>
<gene>
    <name evidence="2" type="primary">plaub</name>
    <name evidence="2" type="synonym">wu:fk07g01</name>
</gene>